<comment type="caution">
    <text evidence="1">The sequence shown here is derived from an EMBL/GenBank/DDBJ whole genome shotgun (WGS) entry which is preliminary data.</text>
</comment>
<dbReference type="AlphaFoldDB" id="A0A5B7DTB4"/>
<reference evidence="1 2" key="1">
    <citation type="submission" date="2019-05" db="EMBL/GenBank/DDBJ databases">
        <title>Another draft genome of Portunus trituberculatus and its Hox gene families provides insights of decapod evolution.</title>
        <authorList>
            <person name="Jeong J.-H."/>
            <person name="Song I."/>
            <person name="Kim S."/>
            <person name="Choi T."/>
            <person name="Kim D."/>
            <person name="Ryu S."/>
            <person name="Kim W."/>
        </authorList>
    </citation>
    <scope>NUCLEOTIDE SEQUENCE [LARGE SCALE GENOMIC DNA]</scope>
    <source>
        <tissue evidence="1">Muscle</tissue>
    </source>
</reference>
<evidence type="ECO:0000313" key="1">
    <source>
        <dbReference type="EMBL" id="MPC24670.1"/>
    </source>
</evidence>
<accession>A0A5B7DTB4</accession>
<protein>
    <recommendedName>
        <fullName evidence="3">Reverse transcriptase domain-containing protein</fullName>
    </recommendedName>
</protein>
<evidence type="ECO:0000313" key="2">
    <source>
        <dbReference type="Proteomes" id="UP000324222"/>
    </source>
</evidence>
<name>A0A5B7DTB4_PORTR</name>
<evidence type="ECO:0008006" key="3">
    <source>
        <dbReference type="Google" id="ProtNLM"/>
    </source>
</evidence>
<dbReference type="EMBL" id="VSRR010001359">
    <property type="protein sequence ID" value="MPC24670.1"/>
    <property type="molecule type" value="Genomic_DNA"/>
</dbReference>
<proteinExistence type="predicted"/>
<dbReference type="PANTHER" id="PTHR33332">
    <property type="entry name" value="REVERSE TRANSCRIPTASE DOMAIN-CONTAINING PROTEIN"/>
    <property type="match status" value="1"/>
</dbReference>
<organism evidence="1 2">
    <name type="scientific">Portunus trituberculatus</name>
    <name type="common">Swimming crab</name>
    <name type="synonym">Neptunus trituberculatus</name>
    <dbReference type="NCBI Taxonomy" id="210409"/>
    <lineage>
        <taxon>Eukaryota</taxon>
        <taxon>Metazoa</taxon>
        <taxon>Ecdysozoa</taxon>
        <taxon>Arthropoda</taxon>
        <taxon>Crustacea</taxon>
        <taxon>Multicrustacea</taxon>
        <taxon>Malacostraca</taxon>
        <taxon>Eumalacostraca</taxon>
        <taxon>Eucarida</taxon>
        <taxon>Decapoda</taxon>
        <taxon>Pleocyemata</taxon>
        <taxon>Brachyura</taxon>
        <taxon>Eubrachyura</taxon>
        <taxon>Portunoidea</taxon>
        <taxon>Portunidae</taxon>
        <taxon>Portuninae</taxon>
        <taxon>Portunus</taxon>
    </lineage>
</organism>
<keyword evidence="2" id="KW-1185">Reference proteome</keyword>
<dbReference type="OrthoDB" id="6379840at2759"/>
<dbReference type="Proteomes" id="UP000324222">
    <property type="component" value="Unassembled WGS sequence"/>
</dbReference>
<gene>
    <name evidence="1" type="ORF">E2C01_017758</name>
</gene>
<sequence length="122" mass="14759">MGKSNRKPMWEYKMREEVIMKRSEEKDLGVIIQDTLIPERHINMLFASTYKTLTNIKYMEKSMMKMIITMMIRPRFEYALVVWSPHMQKDIRKLERIQRIATKMVSEVKDLPYEDRLVEIEG</sequence>